<feature type="region of interest" description="Disordered" evidence="5">
    <location>
        <begin position="341"/>
        <end position="385"/>
    </location>
</feature>
<accession>A0A081CNA1</accession>
<dbReference type="PANTHER" id="PTHR13377">
    <property type="entry name" value="PLACENTAL PROTEIN 6"/>
    <property type="match status" value="1"/>
</dbReference>
<feature type="compositionally biased region" description="Low complexity" evidence="5">
    <location>
        <begin position="816"/>
        <end position="852"/>
    </location>
</feature>
<keyword evidence="4 6" id="KW-0472">Membrane</keyword>
<dbReference type="SUPFAM" id="SSF144091">
    <property type="entry name" value="Rhomboid-like"/>
    <property type="match status" value="1"/>
</dbReference>
<dbReference type="SMART" id="SM00368">
    <property type="entry name" value="LRR_RI"/>
    <property type="match status" value="6"/>
</dbReference>
<dbReference type="InterPro" id="IPR013861">
    <property type="entry name" value="TMEM115/Pdh1/Rbl19"/>
</dbReference>
<sequence length="872" mass="94247">MSGDSKVFSLVGKGLKLDTKADIQPHLDALQQIADLQEVHLGGNTLGVEACQALADVLKDKKTLKVADFADIFTGRLISEIPDALRALCDALTDHASLVELNLSDNAFGGRSAEPMVNFLKNNHSFSVLKLNNNGLGITGGTIVAEALYEAAQNLKAKGLESKLRTVICGRNRLENGSAPVWAKAYAAHGGLVEVRMFQNGIRMEGIEAISKGLASCPNLEVLDLQDNTATLRGSRAIAACLPKWPKLKTLNLSDCLLKPKGGALVFGALANGSNPALETIQVQYCDLDRKVLDQLGIAIDLHLSSLTKLDINGNWADEEDECIDKIKSALAKHGHEDALLELDEMDPEGEESEGEDEEDADEDEEEADAESSAKSSAQVDDTDELASALAKTSLTDAKWSLRDSSEEDTGEARRSNLVRSFAVQRGSESIRARRFGLDSNSHLRELVSPSLAKIRTGPVSTPPSPPNSSTHPARASLPDTQYLWRRIGCSTMAVFSLSTLLQNVPPGSRALTAALLAFSLLLFFLRLRTGLGFGTASAVQFPWLVIVPGASFWYPWTLLTSSFCESSILEFLVSIVSLPLAARYLERQWGAIELFKFAAVVLAGSNIIAWGLQLLLFGVFRKEVLIWGIQFHGLQALQTAFLVAFTQLIPEHQVQVLSGAVKIRVKDLPMLYVTVSNVMCLLGYTSPWILIQFGWLISWAYLRFFKVNESGLRGDRSEAFAFVNWFPPFAHKPVQFISTTLFNLFVKLRVVQPWSGGDYADLESASVNGQAPAHSSARAEAERRRAMALKALDQRLSANKGSGSRTTDLQRSDSTKSSGSAAAAAASHESTAPLLSDTTSAGAGSTSASASIPTVVFEAPSEDLPSEKESK</sequence>
<gene>
    <name evidence="7" type="ORF">PAN0_043d6381</name>
</gene>
<feature type="compositionally biased region" description="Polar residues" evidence="5">
    <location>
        <begin position="798"/>
        <end position="808"/>
    </location>
</feature>
<dbReference type="AlphaFoldDB" id="A0A081CNA1"/>
<dbReference type="PANTHER" id="PTHR13377:SF3">
    <property type="entry name" value="TRANSMEMBRANE PROTEIN 115"/>
    <property type="match status" value="1"/>
</dbReference>
<dbReference type="GO" id="GO:0006890">
    <property type="term" value="P:retrograde vesicle-mediated transport, Golgi to endoplasmic reticulum"/>
    <property type="evidence" value="ECO:0007669"/>
    <property type="project" value="InterPro"/>
</dbReference>
<feature type="region of interest" description="Disordered" evidence="5">
    <location>
        <begin position="453"/>
        <end position="476"/>
    </location>
</feature>
<dbReference type="GO" id="GO:0016020">
    <property type="term" value="C:membrane"/>
    <property type="evidence" value="ECO:0007669"/>
    <property type="project" value="UniProtKB-SubCell"/>
</dbReference>
<dbReference type="InterPro" id="IPR035952">
    <property type="entry name" value="Rhomboid-like_sf"/>
</dbReference>
<dbReference type="FunFam" id="1.20.1540.10:FF:000004">
    <property type="entry name" value="Transmembrane protein 115"/>
    <property type="match status" value="1"/>
</dbReference>
<dbReference type="Proteomes" id="UP000053758">
    <property type="component" value="Unassembled WGS sequence"/>
</dbReference>
<dbReference type="HOGENOM" id="CLU_321355_0_0_1"/>
<feature type="transmembrane region" description="Helical" evidence="6">
    <location>
        <begin position="538"/>
        <end position="557"/>
    </location>
</feature>
<feature type="region of interest" description="Disordered" evidence="5">
    <location>
        <begin position="798"/>
        <end position="872"/>
    </location>
</feature>
<keyword evidence="3 6" id="KW-1133">Transmembrane helix</keyword>
<dbReference type="InterPro" id="IPR032675">
    <property type="entry name" value="LRR_dom_sf"/>
</dbReference>
<feature type="transmembrane region" description="Helical" evidence="6">
    <location>
        <begin position="508"/>
        <end position="526"/>
    </location>
</feature>
<evidence type="ECO:0000256" key="5">
    <source>
        <dbReference type="SAM" id="MobiDB-lite"/>
    </source>
</evidence>
<dbReference type="SUPFAM" id="SSF52047">
    <property type="entry name" value="RNI-like"/>
    <property type="match status" value="1"/>
</dbReference>
<dbReference type="CDD" id="cd00116">
    <property type="entry name" value="LRR_RI"/>
    <property type="match status" value="1"/>
</dbReference>
<evidence type="ECO:0000313" key="8">
    <source>
        <dbReference type="Proteomes" id="UP000053758"/>
    </source>
</evidence>
<dbReference type="Gene3D" id="3.80.10.10">
    <property type="entry name" value="Ribonuclease Inhibitor"/>
    <property type="match status" value="1"/>
</dbReference>
<comment type="subcellular location">
    <subcellularLocation>
        <location evidence="1">Membrane</location>
        <topology evidence="1">Multi-pass membrane protein</topology>
    </subcellularLocation>
</comment>
<dbReference type="SMART" id="SM01160">
    <property type="entry name" value="DUF1751"/>
    <property type="match status" value="1"/>
</dbReference>
<proteinExistence type="predicted"/>
<dbReference type="GO" id="GO:0005794">
    <property type="term" value="C:Golgi apparatus"/>
    <property type="evidence" value="ECO:0007669"/>
    <property type="project" value="TreeGrafter"/>
</dbReference>
<dbReference type="RefSeq" id="XP_014653663.1">
    <property type="nucleotide sequence ID" value="XM_014798177.1"/>
</dbReference>
<evidence type="ECO:0000256" key="4">
    <source>
        <dbReference type="ARBA" id="ARBA00023136"/>
    </source>
</evidence>
<reference evidence="7" key="1">
    <citation type="submission" date="2014-07" db="EMBL/GenBank/DDBJ databases">
        <title>Draft genome sequence of the yeast Pseudozyma antarctica JCM 10317 known as a producer of lipase B which used in a wide range of industrial applications.</title>
        <authorList>
            <person name="Morita T."/>
            <person name="Saika A."/>
            <person name="Koike H."/>
        </authorList>
    </citation>
    <scope>NUCLEOTIDE SEQUENCE</scope>
    <source>
        <strain evidence="7">JCM 10317</strain>
    </source>
</reference>
<evidence type="ECO:0000256" key="6">
    <source>
        <dbReference type="SAM" id="Phobius"/>
    </source>
</evidence>
<organism evidence="7">
    <name type="scientific">Pseudozyma antarctica</name>
    <name type="common">Yeast</name>
    <name type="synonym">Candida antarctica</name>
    <dbReference type="NCBI Taxonomy" id="84753"/>
    <lineage>
        <taxon>Eukaryota</taxon>
        <taxon>Fungi</taxon>
        <taxon>Dikarya</taxon>
        <taxon>Basidiomycota</taxon>
        <taxon>Ustilaginomycotina</taxon>
        <taxon>Ustilaginomycetes</taxon>
        <taxon>Ustilaginales</taxon>
        <taxon>Ustilaginaceae</taxon>
        <taxon>Moesziomyces</taxon>
    </lineage>
</organism>
<name>A0A081CNA1_PSEA2</name>
<protein>
    <submittedName>
        <fullName evidence="7">Ran GTPase activator</fullName>
    </submittedName>
</protein>
<feature type="compositionally biased region" description="Acidic residues" evidence="5">
    <location>
        <begin position="341"/>
        <end position="370"/>
    </location>
</feature>
<evidence type="ECO:0000313" key="7">
    <source>
        <dbReference type="EMBL" id="GAK68147.1"/>
    </source>
</evidence>
<dbReference type="Pfam" id="PF08551">
    <property type="entry name" value="DUF1751"/>
    <property type="match status" value="1"/>
</dbReference>
<dbReference type="GeneID" id="26307193"/>
<dbReference type="EMBL" id="DF830110">
    <property type="protein sequence ID" value="GAK68147.1"/>
    <property type="molecule type" value="Genomic_DNA"/>
</dbReference>
<feature type="transmembrane region" description="Helical" evidence="6">
    <location>
        <begin position="671"/>
        <end position="703"/>
    </location>
</feature>
<feature type="transmembrane region" description="Helical" evidence="6">
    <location>
        <begin position="598"/>
        <end position="621"/>
    </location>
</feature>
<evidence type="ECO:0000256" key="2">
    <source>
        <dbReference type="ARBA" id="ARBA00022692"/>
    </source>
</evidence>
<keyword evidence="2 6" id="KW-0812">Transmembrane</keyword>
<evidence type="ECO:0000256" key="3">
    <source>
        <dbReference type="ARBA" id="ARBA00022989"/>
    </source>
</evidence>
<evidence type="ECO:0000256" key="1">
    <source>
        <dbReference type="ARBA" id="ARBA00004141"/>
    </source>
</evidence>
<keyword evidence="8" id="KW-1185">Reference proteome</keyword>